<keyword evidence="2" id="KW-1185">Reference proteome</keyword>
<dbReference type="AlphaFoldDB" id="A0A1H0N770"/>
<protein>
    <submittedName>
        <fullName evidence="1">Uncharacterized protein</fullName>
    </submittedName>
</protein>
<dbReference type="EMBL" id="LT629710">
    <property type="protein sequence ID" value="SDO88488.1"/>
    <property type="molecule type" value="Genomic_DNA"/>
</dbReference>
<organism evidence="1 2">
    <name type="scientific">Nakamurella panacisegetis</name>
    <dbReference type="NCBI Taxonomy" id="1090615"/>
    <lineage>
        <taxon>Bacteria</taxon>
        <taxon>Bacillati</taxon>
        <taxon>Actinomycetota</taxon>
        <taxon>Actinomycetes</taxon>
        <taxon>Nakamurellales</taxon>
        <taxon>Nakamurellaceae</taxon>
        <taxon>Nakamurella</taxon>
    </lineage>
</organism>
<dbReference type="STRING" id="1090615.SAMN04515671_2234"/>
<evidence type="ECO:0000313" key="2">
    <source>
        <dbReference type="Proteomes" id="UP000198741"/>
    </source>
</evidence>
<sequence length="145" mass="14627">MAGPSAAAGASRAGSIDVCALLSEADAAAVARERGLNGAQTSATKYTLKATRSATTGGATMPMSGCTFTIDGDGASGTVEIDVLSADNFAIYAGGVKVPGLGDEAYKGDGQTVVRVGDLMLQTSENSFTDGFAVALYRKMIPHLK</sequence>
<name>A0A1H0N770_9ACTN</name>
<evidence type="ECO:0000313" key="1">
    <source>
        <dbReference type="EMBL" id="SDO88488.1"/>
    </source>
</evidence>
<dbReference type="Proteomes" id="UP000198741">
    <property type="component" value="Chromosome I"/>
</dbReference>
<proteinExistence type="predicted"/>
<accession>A0A1H0N770</accession>
<gene>
    <name evidence="1" type="ORF">SAMN04515671_2234</name>
</gene>
<reference evidence="1 2" key="1">
    <citation type="submission" date="2016-10" db="EMBL/GenBank/DDBJ databases">
        <authorList>
            <person name="de Groot N.N."/>
        </authorList>
    </citation>
    <scope>NUCLEOTIDE SEQUENCE [LARGE SCALE GENOMIC DNA]</scope>
    <source>
        <strain evidence="2">P4-7,KCTC 19426,CECT 7604</strain>
    </source>
</reference>